<dbReference type="PANTHER" id="PTHR32089:SF112">
    <property type="entry name" value="LYSOZYME-LIKE PROTEIN-RELATED"/>
    <property type="match status" value="1"/>
</dbReference>
<evidence type="ECO:0000259" key="3">
    <source>
        <dbReference type="PROSITE" id="PS50111"/>
    </source>
</evidence>
<evidence type="ECO:0000313" key="5">
    <source>
        <dbReference type="Proteomes" id="UP000006272"/>
    </source>
</evidence>
<feature type="non-terminal residue" evidence="4">
    <location>
        <position position="1"/>
    </location>
</feature>
<dbReference type="AlphaFoldDB" id="K6H530"/>
<comment type="caution">
    <text evidence="4">The sequence shown here is derived from an EMBL/GenBank/DDBJ whole genome shotgun (WGS) entry which is preliminary data.</text>
</comment>
<protein>
    <submittedName>
        <fullName evidence="4">Methyl-accepting chemotaxis protein</fullName>
    </submittedName>
</protein>
<dbReference type="SUPFAM" id="SSF58104">
    <property type="entry name" value="Methyl-accepting chemotaxis protein (MCP) signaling domain"/>
    <property type="match status" value="1"/>
</dbReference>
<evidence type="ECO:0000256" key="1">
    <source>
        <dbReference type="ARBA" id="ARBA00023224"/>
    </source>
</evidence>
<gene>
    <name evidence="4" type="ORF">B193_3736</name>
</gene>
<sequence>GEAGRGFAVVADEVRKLAEKTMLATREVSSSVHAVLAAVDDSAAKAAGAAEAVAQADGLVAGSGRTLAAIVESCEDAARAVREIAASAKTQATAHDEINRAVYSIGEVAEETARDMDEAAGAVSDLAGQAGDLMRLIEEMRG</sequence>
<dbReference type="Pfam" id="PF00015">
    <property type="entry name" value="MCPsignal"/>
    <property type="match status" value="1"/>
</dbReference>
<feature type="domain" description="Methyl-accepting transducer" evidence="3">
    <location>
        <begin position="1"/>
        <end position="106"/>
    </location>
</feature>
<dbReference type="InterPro" id="IPR004089">
    <property type="entry name" value="MCPsignal_dom"/>
</dbReference>
<evidence type="ECO:0000256" key="2">
    <source>
        <dbReference type="PROSITE-ProRule" id="PRU00284"/>
    </source>
</evidence>
<accession>K6H530</accession>
<dbReference type="PATRIC" id="fig|1206767.3.peg.3637"/>
<dbReference type="EMBL" id="ALAO01000387">
    <property type="protein sequence ID" value="EKO37588.1"/>
    <property type="molecule type" value="Genomic_DNA"/>
</dbReference>
<proteinExistence type="predicted"/>
<organism evidence="4 5">
    <name type="scientific">Solidesulfovibrio magneticus str. Maddingley MBC34</name>
    <dbReference type="NCBI Taxonomy" id="1206767"/>
    <lineage>
        <taxon>Bacteria</taxon>
        <taxon>Pseudomonadati</taxon>
        <taxon>Thermodesulfobacteriota</taxon>
        <taxon>Desulfovibrionia</taxon>
        <taxon>Desulfovibrionales</taxon>
        <taxon>Desulfovibrionaceae</taxon>
        <taxon>Solidesulfovibrio</taxon>
    </lineage>
</organism>
<dbReference type="Proteomes" id="UP000006272">
    <property type="component" value="Unassembled WGS sequence"/>
</dbReference>
<dbReference type="GO" id="GO:0016020">
    <property type="term" value="C:membrane"/>
    <property type="evidence" value="ECO:0007669"/>
    <property type="project" value="InterPro"/>
</dbReference>
<dbReference type="GO" id="GO:0007165">
    <property type="term" value="P:signal transduction"/>
    <property type="evidence" value="ECO:0007669"/>
    <property type="project" value="UniProtKB-KW"/>
</dbReference>
<name>K6H530_9BACT</name>
<dbReference type="PROSITE" id="PS50111">
    <property type="entry name" value="CHEMOTAXIS_TRANSDUC_2"/>
    <property type="match status" value="1"/>
</dbReference>
<dbReference type="PANTHER" id="PTHR32089">
    <property type="entry name" value="METHYL-ACCEPTING CHEMOTAXIS PROTEIN MCPB"/>
    <property type="match status" value="1"/>
</dbReference>
<keyword evidence="1 2" id="KW-0807">Transducer</keyword>
<evidence type="ECO:0000313" key="4">
    <source>
        <dbReference type="EMBL" id="EKO37588.1"/>
    </source>
</evidence>
<dbReference type="Gene3D" id="1.10.287.950">
    <property type="entry name" value="Methyl-accepting chemotaxis protein"/>
    <property type="match status" value="1"/>
</dbReference>
<reference evidence="4 5" key="1">
    <citation type="submission" date="2012-07" db="EMBL/GenBank/DDBJ databases">
        <title>Draft genome sequence of Desulfovibrio magneticus str. Maddingley MBC34 obtained from a metagenomic sequence of a methanogenic enrichment isolated from coal-seam formation water in Victoria, Australia.</title>
        <authorList>
            <person name="Greenfield P."/>
            <person name="Hendry P."/>
            <person name="Li D."/>
            <person name="Rosewarne C.P."/>
            <person name="Tran-Dinh N."/>
            <person name="Elbourne L.D.H."/>
            <person name="Paulsen I.T."/>
            <person name="Midgley D.J."/>
        </authorList>
    </citation>
    <scope>NUCLEOTIDE SEQUENCE [LARGE SCALE GENOMIC DNA]</scope>
    <source>
        <strain evidence="5">Maddingley MBC34</strain>
    </source>
</reference>